<evidence type="ECO:0000313" key="1">
    <source>
        <dbReference type="EMBL" id="KAF9528510.1"/>
    </source>
</evidence>
<protein>
    <recommendedName>
        <fullName evidence="3">DUF218 domain-containing protein</fullName>
    </recommendedName>
</protein>
<name>A0A9P6EG96_9AGAR</name>
<evidence type="ECO:0008006" key="3">
    <source>
        <dbReference type="Google" id="ProtNLM"/>
    </source>
</evidence>
<dbReference type="OrthoDB" id="4347at2759"/>
<keyword evidence="2" id="KW-1185">Reference proteome</keyword>
<dbReference type="InterPro" id="IPR055323">
    <property type="entry name" value="C57A10.07/YOR238W"/>
</dbReference>
<dbReference type="EMBL" id="MU157852">
    <property type="protein sequence ID" value="KAF9528510.1"/>
    <property type="molecule type" value="Genomic_DNA"/>
</dbReference>
<dbReference type="PANTHER" id="PTHR28110:SF1">
    <property type="entry name" value="TRANSMEMBRANE PROTEIN"/>
    <property type="match status" value="1"/>
</dbReference>
<comment type="caution">
    <text evidence="1">The sequence shown here is derived from an EMBL/GenBank/DDBJ whole genome shotgun (WGS) entry which is preliminary data.</text>
</comment>
<dbReference type="PANTHER" id="PTHR28110">
    <property type="entry name" value="TRANSMEMBRANE PROTEIN"/>
    <property type="match status" value="1"/>
</dbReference>
<reference evidence="1" key="1">
    <citation type="submission" date="2020-11" db="EMBL/GenBank/DDBJ databases">
        <authorList>
            <consortium name="DOE Joint Genome Institute"/>
            <person name="Ahrendt S."/>
            <person name="Riley R."/>
            <person name="Andreopoulos W."/>
            <person name="Labutti K."/>
            <person name="Pangilinan J."/>
            <person name="Ruiz-Duenas F.J."/>
            <person name="Barrasa J.M."/>
            <person name="Sanchez-Garcia M."/>
            <person name="Camarero S."/>
            <person name="Miyauchi S."/>
            <person name="Serrano A."/>
            <person name="Linde D."/>
            <person name="Babiker R."/>
            <person name="Drula E."/>
            <person name="Ayuso-Fernandez I."/>
            <person name="Pacheco R."/>
            <person name="Padilla G."/>
            <person name="Ferreira P."/>
            <person name="Barriuso J."/>
            <person name="Kellner H."/>
            <person name="Castanera R."/>
            <person name="Alfaro M."/>
            <person name="Ramirez L."/>
            <person name="Pisabarro A.G."/>
            <person name="Kuo A."/>
            <person name="Tritt A."/>
            <person name="Lipzen A."/>
            <person name="He G."/>
            <person name="Yan M."/>
            <person name="Ng V."/>
            <person name="Cullen D."/>
            <person name="Martin F."/>
            <person name="Rosso M.-N."/>
            <person name="Henrissat B."/>
            <person name="Hibbett D."/>
            <person name="Martinez A.T."/>
            <person name="Grigoriev I.V."/>
        </authorList>
    </citation>
    <scope>NUCLEOTIDE SEQUENCE</scope>
    <source>
        <strain evidence="1">CBS 506.95</strain>
    </source>
</reference>
<sequence length="344" mass="39382">MLPQPVGSRYQRRIRVNPTSPRQRFLDSLTRRSRITNLGACLLSALCTISVLINIQNWLSSTCSPNIHYHELQLETVQRPEENQDLTHLVVVPCHSIWKGTDSWSNEDDWLLESYQRGPGRVKAFYEHILKGVELVENDPNALLIFSGGQTKSVSSTTEAESYLRLAKAAGILPDGNALSSSAPFGRATTENYALDSYQNLLFSISRFHEYTGCFPSQITIVGYEFKRARFEELHRTAIRWPKHLFNYLGVDPDHSYASNSRAIQGERQNGYIPYTLDRYGCHTMLIDKRRQRNRHARFHPYDTSVPELVPLLDWCPGESQSGTNTLFEGDLPWDHVTHRRESS</sequence>
<dbReference type="AlphaFoldDB" id="A0A9P6EG96"/>
<gene>
    <name evidence="1" type="ORF">CPB83DRAFT_313950</name>
</gene>
<evidence type="ECO:0000313" key="2">
    <source>
        <dbReference type="Proteomes" id="UP000807306"/>
    </source>
</evidence>
<accession>A0A9P6EG96</accession>
<dbReference type="GO" id="GO:0005737">
    <property type="term" value="C:cytoplasm"/>
    <property type="evidence" value="ECO:0007669"/>
    <property type="project" value="TreeGrafter"/>
</dbReference>
<proteinExistence type="predicted"/>
<organism evidence="1 2">
    <name type="scientific">Crepidotus variabilis</name>
    <dbReference type="NCBI Taxonomy" id="179855"/>
    <lineage>
        <taxon>Eukaryota</taxon>
        <taxon>Fungi</taxon>
        <taxon>Dikarya</taxon>
        <taxon>Basidiomycota</taxon>
        <taxon>Agaricomycotina</taxon>
        <taxon>Agaricomycetes</taxon>
        <taxon>Agaricomycetidae</taxon>
        <taxon>Agaricales</taxon>
        <taxon>Agaricineae</taxon>
        <taxon>Crepidotaceae</taxon>
        <taxon>Crepidotus</taxon>
    </lineage>
</organism>
<dbReference type="Proteomes" id="UP000807306">
    <property type="component" value="Unassembled WGS sequence"/>
</dbReference>